<proteinExistence type="predicted"/>
<evidence type="ECO:0000313" key="3">
    <source>
        <dbReference type="WBParaSite" id="maker-PairedContig_4425-snap-gene-0.28-mRNA-1"/>
    </source>
</evidence>
<dbReference type="Pfam" id="PF24524">
    <property type="entry name" value="DUF7596"/>
    <property type="match status" value="1"/>
</dbReference>
<reference evidence="2 3" key="1">
    <citation type="submission" date="2016-11" db="UniProtKB">
        <authorList>
            <consortium name="WormBaseParasite"/>
        </authorList>
    </citation>
    <scope>IDENTIFICATION</scope>
    <source>
        <strain evidence="2 3">pt0022</strain>
    </source>
</reference>
<name>A0A1I8ERS4_WUCBA</name>
<dbReference type="InterPro" id="IPR056017">
    <property type="entry name" value="DUF7596"/>
</dbReference>
<sequence>MVETGSFYQFVQRVGPSHNLLCDYFLPDNNNLTFTDTKNVATVTILDNLETNLPTVVASGAMHLCANNQAYLMFCKCDLKYGMKSVTIEECEQDKYCLKIDKCRQRCMKISGVWNKDVDYSRLPIYYSAFEDRQQQHLLVHVYEQLVDITLKTRNMDVCKNITVDLYDTDFTEKTRQLYRDLMGFMVADKARYFQISIEKSSLQTIIANKQTRNEEVTYMELNSENEFHFFEYDSIVTFMNRHDYLGSLYHINGVSGVVAIEKQQPIGYGIAVNNSILQCYADTPEIAGKLSGKFSSGLIRKLSDKMSDQIPITMFMRECNSWICKELLNKARQVNRIHRFHSRILPTRIKWENVFLMNIGTHLF</sequence>
<dbReference type="STRING" id="6293.A0A1I8ERS4"/>
<feature type="domain" description="DUF7596" evidence="1">
    <location>
        <begin position="27"/>
        <end position="187"/>
    </location>
</feature>
<accession>A0A1I8ERS4</accession>
<evidence type="ECO:0000259" key="1">
    <source>
        <dbReference type="Pfam" id="PF24524"/>
    </source>
</evidence>
<organism evidence="2">
    <name type="scientific">Wuchereria bancrofti</name>
    <dbReference type="NCBI Taxonomy" id="6293"/>
    <lineage>
        <taxon>Eukaryota</taxon>
        <taxon>Metazoa</taxon>
        <taxon>Ecdysozoa</taxon>
        <taxon>Nematoda</taxon>
        <taxon>Chromadorea</taxon>
        <taxon>Rhabditida</taxon>
        <taxon>Spirurina</taxon>
        <taxon>Spiruromorpha</taxon>
        <taxon>Filarioidea</taxon>
        <taxon>Onchocercidae</taxon>
        <taxon>Wuchereria</taxon>
    </lineage>
</organism>
<protein>
    <recommendedName>
        <fullName evidence="1">DUF7596 domain-containing protein</fullName>
    </recommendedName>
</protein>
<dbReference type="AlphaFoldDB" id="A0A1I8ERS4"/>
<dbReference type="WBParaSite" id="maker-PairedContig_4425-snap-gene-0.28-mRNA-1">
    <property type="protein sequence ID" value="maker-PairedContig_4425-snap-gene-0.28-mRNA-1"/>
    <property type="gene ID" value="maker-PairedContig_4425-snap-gene-0.28"/>
</dbReference>
<evidence type="ECO:0000313" key="2">
    <source>
        <dbReference type="WBParaSite" id="maker-PairedContig_4297-snap-gene-0.11-mRNA-1"/>
    </source>
</evidence>
<dbReference type="WBParaSite" id="maker-PairedContig_4297-snap-gene-0.11-mRNA-1">
    <property type="protein sequence ID" value="maker-PairedContig_4297-snap-gene-0.11-mRNA-1"/>
    <property type="gene ID" value="maker-PairedContig_4297-snap-gene-0.11"/>
</dbReference>